<organism evidence="1 2">
    <name type="scientific">Candidatus Ryanbacteria bacterium CG10_big_fil_rev_8_21_14_0_10_43_42</name>
    <dbReference type="NCBI Taxonomy" id="1974864"/>
    <lineage>
        <taxon>Bacteria</taxon>
        <taxon>Candidatus Ryaniibacteriota</taxon>
    </lineage>
</organism>
<protein>
    <recommendedName>
        <fullName evidence="3">Lactamase</fullName>
    </recommendedName>
</protein>
<evidence type="ECO:0000313" key="1">
    <source>
        <dbReference type="EMBL" id="PJE64515.1"/>
    </source>
</evidence>
<dbReference type="AlphaFoldDB" id="A0A2M8KX58"/>
<evidence type="ECO:0000313" key="2">
    <source>
        <dbReference type="Proteomes" id="UP000229098"/>
    </source>
</evidence>
<dbReference type="InterPro" id="IPR036866">
    <property type="entry name" value="RibonucZ/Hydroxyglut_hydro"/>
</dbReference>
<dbReference type="EMBL" id="PFEF01000005">
    <property type="protein sequence ID" value="PJE64515.1"/>
    <property type="molecule type" value="Genomic_DNA"/>
</dbReference>
<dbReference type="PANTHER" id="PTHR39189">
    <property type="entry name" value="UPF0173 METAL-DEPENDENT HYDROLASE YTKL"/>
    <property type="match status" value="1"/>
</dbReference>
<accession>A0A2M8KX58</accession>
<dbReference type="Pfam" id="PF13483">
    <property type="entry name" value="Lactamase_B_3"/>
    <property type="match status" value="1"/>
</dbReference>
<comment type="caution">
    <text evidence="1">The sequence shown here is derived from an EMBL/GenBank/DDBJ whole genome shotgun (WGS) entry which is preliminary data.</text>
</comment>
<gene>
    <name evidence="1" type="ORF">COU90_01585</name>
</gene>
<evidence type="ECO:0008006" key="3">
    <source>
        <dbReference type="Google" id="ProtNLM"/>
    </source>
</evidence>
<name>A0A2M8KX58_9BACT</name>
<dbReference type="Gene3D" id="3.60.15.10">
    <property type="entry name" value="Ribonuclease Z/Hydroxyacylglutathione hydrolase-like"/>
    <property type="match status" value="1"/>
</dbReference>
<dbReference type="SUPFAM" id="SSF56281">
    <property type="entry name" value="Metallo-hydrolase/oxidoreductase"/>
    <property type="match status" value="1"/>
</dbReference>
<sequence length="203" mass="21981">MIITYYGVTCFKIQSGDTVLAIDPFSKETGLTPPRFQADVALTTKANAAHNTMDTLTGNPFLITDPGEYEVKGITIEGMAGELATLYTIEWEGMRLCHLGPIGTAKLSDEIRAFIGTPDVLFVPVGGSNSITASEAATIVTQIEPRIIIPMYYALPGLSLPLDAPDAFIKEFGEGTKPEEKFTFKIKDLPTEGMRLVYLQGGK</sequence>
<dbReference type="Proteomes" id="UP000229098">
    <property type="component" value="Unassembled WGS sequence"/>
</dbReference>
<proteinExistence type="predicted"/>
<dbReference type="PANTHER" id="PTHR39189:SF1">
    <property type="entry name" value="UPF0173 METAL-DEPENDENT HYDROLASE YTKL"/>
    <property type="match status" value="1"/>
</dbReference>
<reference evidence="2" key="1">
    <citation type="submission" date="2017-09" db="EMBL/GenBank/DDBJ databases">
        <title>Depth-based differentiation of microbial function through sediment-hosted aquifers and enrichment of novel symbionts in the deep terrestrial subsurface.</title>
        <authorList>
            <person name="Probst A.J."/>
            <person name="Ladd B."/>
            <person name="Jarett J.K."/>
            <person name="Geller-Mcgrath D.E."/>
            <person name="Sieber C.M.K."/>
            <person name="Emerson J.B."/>
            <person name="Anantharaman K."/>
            <person name="Thomas B.C."/>
            <person name="Malmstrom R."/>
            <person name="Stieglmeier M."/>
            <person name="Klingl A."/>
            <person name="Woyke T."/>
            <person name="Ryan C.M."/>
            <person name="Banfield J.F."/>
        </authorList>
    </citation>
    <scope>NUCLEOTIDE SEQUENCE [LARGE SCALE GENOMIC DNA]</scope>
</reference>